<comment type="caution">
    <text evidence="4">The sequence shown here is derived from an EMBL/GenBank/DDBJ whole genome shotgun (WGS) entry which is preliminary data.</text>
</comment>
<keyword evidence="3" id="KW-0012">Acyltransferase</keyword>
<gene>
    <name evidence="4" type="ORF">SSX86_000329</name>
</gene>
<dbReference type="Gene3D" id="3.30.559.10">
    <property type="entry name" value="Chloramphenicol acetyltransferase-like domain"/>
    <property type="match status" value="2"/>
</dbReference>
<accession>A0AAP0DT56</accession>
<evidence type="ECO:0000313" key="5">
    <source>
        <dbReference type="Proteomes" id="UP001408789"/>
    </source>
</evidence>
<proteinExistence type="inferred from homology"/>
<dbReference type="Pfam" id="PF02458">
    <property type="entry name" value="Transferase"/>
    <property type="match status" value="1"/>
</dbReference>
<evidence type="ECO:0000256" key="2">
    <source>
        <dbReference type="ARBA" id="ARBA00022679"/>
    </source>
</evidence>
<dbReference type="PANTHER" id="PTHR31642:SF11">
    <property type="entry name" value="SHIKIMATE O-HYDROXYCINNAMOYLTRANSFERASE"/>
    <property type="match status" value="1"/>
</dbReference>
<dbReference type="FunFam" id="3.30.559.10:FF:000015">
    <property type="entry name" value="Spermidine hydroxycinnamoyl transferase"/>
    <property type="match status" value="1"/>
</dbReference>
<keyword evidence="2" id="KW-0808">Transferase</keyword>
<organism evidence="4 5">
    <name type="scientific">Deinandra increscens subsp. villosa</name>
    <dbReference type="NCBI Taxonomy" id="3103831"/>
    <lineage>
        <taxon>Eukaryota</taxon>
        <taxon>Viridiplantae</taxon>
        <taxon>Streptophyta</taxon>
        <taxon>Embryophyta</taxon>
        <taxon>Tracheophyta</taxon>
        <taxon>Spermatophyta</taxon>
        <taxon>Magnoliopsida</taxon>
        <taxon>eudicotyledons</taxon>
        <taxon>Gunneridae</taxon>
        <taxon>Pentapetalae</taxon>
        <taxon>asterids</taxon>
        <taxon>campanulids</taxon>
        <taxon>Asterales</taxon>
        <taxon>Asteraceae</taxon>
        <taxon>Asteroideae</taxon>
        <taxon>Heliantheae alliance</taxon>
        <taxon>Madieae</taxon>
        <taxon>Madiinae</taxon>
        <taxon>Deinandra</taxon>
    </lineage>
</organism>
<dbReference type="EMBL" id="JBCNJP010000002">
    <property type="protein sequence ID" value="KAK9080571.1"/>
    <property type="molecule type" value="Genomic_DNA"/>
</dbReference>
<evidence type="ECO:0000313" key="4">
    <source>
        <dbReference type="EMBL" id="KAK9080571.1"/>
    </source>
</evidence>
<dbReference type="PANTHER" id="PTHR31642">
    <property type="entry name" value="TRICHOTHECENE 3-O-ACETYLTRANSFERASE"/>
    <property type="match status" value="1"/>
</dbReference>
<dbReference type="AlphaFoldDB" id="A0AAP0DT56"/>
<dbReference type="InterPro" id="IPR050317">
    <property type="entry name" value="Plant_Fungal_Acyltransferase"/>
</dbReference>
<dbReference type="Proteomes" id="UP001408789">
    <property type="component" value="Unassembled WGS sequence"/>
</dbReference>
<reference evidence="4 5" key="1">
    <citation type="submission" date="2024-04" db="EMBL/GenBank/DDBJ databases">
        <title>The reference genome of an endangered Asteraceae, Deinandra increscens subsp. villosa, native to the Central Coast of California.</title>
        <authorList>
            <person name="Guilliams M."/>
            <person name="Hasenstab-Lehman K."/>
            <person name="Meyer R."/>
            <person name="Mcevoy S."/>
        </authorList>
    </citation>
    <scope>NUCLEOTIDE SEQUENCE [LARGE SCALE GENOMIC DNA]</scope>
    <source>
        <tissue evidence="4">Leaf</tissue>
    </source>
</reference>
<keyword evidence="5" id="KW-1185">Reference proteome</keyword>
<dbReference type="FunFam" id="3.30.559.10:FF:000008">
    <property type="entry name" value="Tryptamine hydroxycinnamoyl transferase"/>
    <property type="match status" value="1"/>
</dbReference>
<dbReference type="InterPro" id="IPR023213">
    <property type="entry name" value="CAT-like_dom_sf"/>
</dbReference>
<dbReference type="GO" id="GO:0050266">
    <property type="term" value="F:rosmarinate synthase activity"/>
    <property type="evidence" value="ECO:0007669"/>
    <property type="project" value="UniProtKB-ARBA"/>
</dbReference>
<evidence type="ECO:0000256" key="1">
    <source>
        <dbReference type="ARBA" id="ARBA00009861"/>
    </source>
</evidence>
<comment type="similarity">
    <text evidence="1">Belongs to the plant acyltransferase family.</text>
</comment>
<sequence>MKIAVRESAMVTPLEETPTINLWNSNLELMAPNVHTQTVYIYRPKGAANFFDTKIMKEALSRALVAFYPMAGRLKENDNGRIEIDCRGQGVLFVEAEYDGVIDDLGDFAPKPEYQELIPAVDYSQGIESYPLLVLQVTFFKYGGVSLGVGMHHYLCDGVSALHFMNAWADMARGLDLAIPPFIDRTLLRARDPPRPVYKHIEYHPTPPMKLPLEAQPHETVVSILKLTRAQLNRLKTKSMEDGSPINYSSFEIFSGHVWKCMCKARGLPDDQETRLYFAADGRAHLEPALPPGYFGNVIFPNNAKAVAGEILSNPSWYGAGKIREALVRRTSDYLKSTIDYLELQPDLLSMLGATVESYKSSNLAITTWAWLPIHDVDFGWGRPIFMGPGRIDVEGVSTVLPSPIKDGSLSIIISLQVEQMKIFKKFLYDI</sequence>
<name>A0AAP0DT56_9ASTR</name>
<evidence type="ECO:0000256" key="3">
    <source>
        <dbReference type="ARBA" id="ARBA00023315"/>
    </source>
</evidence>
<protein>
    <submittedName>
        <fullName evidence="4">Uncharacterized protein</fullName>
    </submittedName>
</protein>